<reference evidence="4" key="2">
    <citation type="submission" date="2023-05" db="EMBL/GenBank/DDBJ databases">
        <authorList>
            <consortium name="Lawrence Berkeley National Laboratory"/>
            <person name="Steindorff A."/>
            <person name="Hensen N."/>
            <person name="Bonometti L."/>
            <person name="Westerberg I."/>
            <person name="Brannstrom I.O."/>
            <person name="Guillou S."/>
            <person name="Cros-Aarteil S."/>
            <person name="Calhoun S."/>
            <person name="Haridas S."/>
            <person name="Kuo A."/>
            <person name="Mondo S."/>
            <person name="Pangilinan J."/>
            <person name="Riley R."/>
            <person name="Labutti K."/>
            <person name="Andreopoulos B."/>
            <person name="Lipzen A."/>
            <person name="Chen C."/>
            <person name="Yanf M."/>
            <person name="Daum C."/>
            <person name="Ng V."/>
            <person name="Clum A."/>
            <person name="Ohm R."/>
            <person name="Martin F."/>
            <person name="Silar P."/>
            <person name="Natvig D."/>
            <person name="Lalanne C."/>
            <person name="Gautier V."/>
            <person name="Ament-Velasquez S.L."/>
            <person name="Kruys A."/>
            <person name="Hutchinson M.I."/>
            <person name="Powell A.J."/>
            <person name="Barry K."/>
            <person name="Miller A.N."/>
            <person name="Grigoriev I.V."/>
            <person name="Debuchy R."/>
            <person name="Gladieux P."/>
            <person name="Thoren M.H."/>
            <person name="Johannesson H."/>
        </authorList>
    </citation>
    <scope>NUCLEOTIDE SEQUENCE</scope>
    <source>
        <strain evidence="4">CBS 538.74</strain>
    </source>
</reference>
<evidence type="ECO:0000313" key="4">
    <source>
        <dbReference type="EMBL" id="KAK4158313.1"/>
    </source>
</evidence>
<feature type="compositionally biased region" description="Basic and acidic residues" evidence="2">
    <location>
        <begin position="63"/>
        <end position="74"/>
    </location>
</feature>
<name>A0AAN6VUY7_9PEZI</name>
<dbReference type="Pfam" id="PF00172">
    <property type="entry name" value="Zn_clus"/>
    <property type="match status" value="1"/>
</dbReference>
<evidence type="ECO:0000256" key="1">
    <source>
        <dbReference type="ARBA" id="ARBA00023242"/>
    </source>
</evidence>
<dbReference type="GO" id="GO:0008270">
    <property type="term" value="F:zinc ion binding"/>
    <property type="evidence" value="ECO:0007669"/>
    <property type="project" value="InterPro"/>
</dbReference>
<dbReference type="CDD" id="cd00067">
    <property type="entry name" value="GAL4"/>
    <property type="match status" value="1"/>
</dbReference>
<dbReference type="AlphaFoldDB" id="A0AAN6VUY7"/>
<evidence type="ECO:0000313" key="5">
    <source>
        <dbReference type="Proteomes" id="UP001302745"/>
    </source>
</evidence>
<feature type="domain" description="Zn(2)-C6 fungal-type" evidence="3">
    <location>
        <begin position="17"/>
        <end position="54"/>
    </location>
</feature>
<dbReference type="PROSITE" id="PS50048">
    <property type="entry name" value="ZN2_CY6_FUNGAL_2"/>
    <property type="match status" value="1"/>
</dbReference>
<dbReference type="EMBL" id="MU856840">
    <property type="protein sequence ID" value="KAK4158313.1"/>
    <property type="molecule type" value="Genomic_DNA"/>
</dbReference>
<dbReference type="GO" id="GO:0000981">
    <property type="term" value="F:DNA-binding transcription factor activity, RNA polymerase II-specific"/>
    <property type="evidence" value="ECO:0007669"/>
    <property type="project" value="InterPro"/>
</dbReference>
<comment type="caution">
    <text evidence="4">The sequence shown here is derived from an EMBL/GenBank/DDBJ whole genome shotgun (WGS) entry which is preliminary data.</text>
</comment>
<dbReference type="Proteomes" id="UP001302745">
    <property type="component" value="Unassembled WGS sequence"/>
</dbReference>
<proteinExistence type="predicted"/>
<reference evidence="4" key="1">
    <citation type="journal article" date="2023" name="Mol. Phylogenet. Evol.">
        <title>Genome-scale phylogeny and comparative genomics of the fungal order Sordariales.</title>
        <authorList>
            <person name="Hensen N."/>
            <person name="Bonometti L."/>
            <person name="Westerberg I."/>
            <person name="Brannstrom I.O."/>
            <person name="Guillou S."/>
            <person name="Cros-Aarteil S."/>
            <person name="Calhoun S."/>
            <person name="Haridas S."/>
            <person name="Kuo A."/>
            <person name="Mondo S."/>
            <person name="Pangilinan J."/>
            <person name="Riley R."/>
            <person name="LaButti K."/>
            <person name="Andreopoulos B."/>
            <person name="Lipzen A."/>
            <person name="Chen C."/>
            <person name="Yan M."/>
            <person name="Daum C."/>
            <person name="Ng V."/>
            <person name="Clum A."/>
            <person name="Steindorff A."/>
            <person name="Ohm R.A."/>
            <person name="Martin F."/>
            <person name="Silar P."/>
            <person name="Natvig D.O."/>
            <person name="Lalanne C."/>
            <person name="Gautier V."/>
            <person name="Ament-Velasquez S.L."/>
            <person name="Kruys A."/>
            <person name="Hutchinson M.I."/>
            <person name="Powell A.J."/>
            <person name="Barry K."/>
            <person name="Miller A.N."/>
            <person name="Grigoriev I.V."/>
            <person name="Debuchy R."/>
            <person name="Gladieux P."/>
            <person name="Hiltunen Thoren M."/>
            <person name="Johannesson H."/>
        </authorList>
    </citation>
    <scope>NUCLEOTIDE SEQUENCE</scope>
    <source>
        <strain evidence="4">CBS 538.74</strain>
    </source>
</reference>
<dbReference type="SUPFAM" id="SSF57701">
    <property type="entry name" value="Zn2/Cys6 DNA-binding domain"/>
    <property type="match status" value="1"/>
</dbReference>
<feature type="compositionally biased region" description="Polar residues" evidence="2">
    <location>
        <begin position="114"/>
        <end position="125"/>
    </location>
</feature>
<accession>A0AAN6VUY7</accession>
<dbReference type="InterPro" id="IPR036864">
    <property type="entry name" value="Zn2-C6_fun-type_DNA-bd_sf"/>
</dbReference>
<evidence type="ECO:0000256" key="2">
    <source>
        <dbReference type="SAM" id="MobiDB-lite"/>
    </source>
</evidence>
<dbReference type="SMART" id="SM00066">
    <property type="entry name" value="GAL4"/>
    <property type="match status" value="1"/>
</dbReference>
<protein>
    <recommendedName>
        <fullName evidence="3">Zn(2)-C6 fungal-type domain-containing protein</fullName>
    </recommendedName>
</protein>
<dbReference type="InterPro" id="IPR001138">
    <property type="entry name" value="Zn2Cys6_DnaBD"/>
</dbReference>
<keyword evidence="5" id="KW-1185">Reference proteome</keyword>
<gene>
    <name evidence="4" type="ORF">C8A00DRAFT_39502</name>
</gene>
<dbReference type="Gene3D" id="4.10.240.10">
    <property type="entry name" value="Zn(2)-C6 fungal-type DNA-binding domain"/>
    <property type="match status" value="1"/>
</dbReference>
<feature type="region of interest" description="Disordered" evidence="2">
    <location>
        <begin position="58"/>
        <end position="125"/>
    </location>
</feature>
<organism evidence="4 5">
    <name type="scientific">Chaetomidium leptoderma</name>
    <dbReference type="NCBI Taxonomy" id="669021"/>
    <lineage>
        <taxon>Eukaryota</taxon>
        <taxon>Fungi</taxon>
        <taxon>Dikarya</taxon>
        <taxon>Ascomycota</taxon>
        <taxon>Pezizomycotina</taxon>
        <taxon>Sordariomycetes</taxon>
        <taxon>Sordariomycetidae</taxon>
        <taxon>Sordariales</taxon>
        <taxon>Chaetomiaceae</taxon>
        <taxon>Chaetomidium</taxon>
    </lineage>
</organism>
<keyword evidence="1" id="KW-0539">Nucleus</keyword>
<sequence length="464" mass="50256">MDPGLLESNTSLSVRTSCERCRFHKLKCIPQSVDGHGNATPCKRCARAMVDCVFSRRKKPNRATRDPAAEEKPINVDNYDDDHHPLPPTLAKSPVPIVRAGPSPTADEDRTRRTGSTPTMTSTADQIGHDLPLVDMWVLASMGGTMAEYRPGSAAMMDAETPIPQYLLDGHDMADVAVADQRHPMGGACVTDVQDADETNGGLRDCHFADATGPMAFSPNNKPEGSAAAASLEPNVEALLRLASDMHERLEALRQGPWSTGPGPETLDEYPIGTVMHLSLQFVQVAAAMRSVCRGRRHMAAVLDHDVHCQLPWEATSFASAQHAVDRLNVCLTTAHPWSTPSSCHLDVPAAFILTSCSVMLVQLFDLVLSHLQTYLRSQARNGVRPSTEPGEACTVDPNLCLGELPPLNKFHTRVHTALSLLVDGLGKAQEALGFSPHTPAAGGPIHDATVFTRSMERWDRLLL</sequence>
<evidence type="ECO:0000259" key="3">
    <source>
        <dbReference type="PROSITE" id="PS50048"/>
    </source>
</evidence>